<gene>
    <name evidence="1" type="ORF">METZ01_LOCUS251593</name>
</gene>
<reference evidence="1" key="1">
    <citation type="submission" date="2018-05" db="EMBL/GenBank/DDBJ databases">
        <authorList>
            <person name="Lanie J.A."/>
            <person name="Ng W.-L."/>
            <person name="Kazmierczak K.M."/>
            <person name="Andrzejewski T.M."/>
            <person name="Davidsen T.M."/>
            <person name="Wayne K.J."/>
            <person name="Tettelin H."/>
            <person name="Glass J.I."/>
            <person name="Rusch D."/>
            <person name="Podicherti R."/>
            <person name="Tsui H.-C.T."/>
            <person name="Winkler M.E."/>
        </authorList>
    </citation>
    <scope>NUCLEOTIDE SEQUENCE</scope>
</reference>
<evidence type="ECO:0000313" key="1">
    <source>
        <dbReference type="EMBL" id="SVB98739.1"/>
    </source>
</evidence>
<protein>
    <submittedName>
        <fullName evidence="1">Uncharacterized protein</fullName>
    </submittedName>
</protein>
<dbReference type="EMBL" id="UINC01067250">
    <property type="protein sequence ID" value="SVB98739.1"/>
    <property type="molecule type" value="Genomic_DNA"/>
</dbReference>
<accession>A0A382IHI5</accession>
<feature type="non-terminal residue" evidence="1">
    <location>
        <position position="65"/>
    </location>
</feature>
<dbReference type="AlphaFoldDB" id="A0A382IHI5"/>
<sequence length="65" mass="7620">MQAALPVAVIRYDIPKFSLVTLTVYDLYGWLVETLLEKKINTRKSYKWVLNKAFSGVYILRLRGR</sequence>
<name>A0A382IHI5_9ZZZZ</name>
<organism evidence="1">
    <name type="scientific">marine metagenome</name>
    <dbReference type="NCBI Taxonomy" id="408172"/>
    <lineage>
        <taxon>unclassified sequences</taxon>
        <taxon>metagenomes</taxon>
        <taxon>ecological metagenomes</taxon>
    </lineage>
</organism>
<proteinExistence type="predicted"/>